<keyword evidence="1" id="KW-1133">Transmembrane helix</keyword>
<name>C5CG49_KOSOT</name>
<accession>C5CG49</accession>
<dbReference type="Proteomes" id="UP000002382">
    <property type="component" value="Chromosome"/>
</dbReference>
<dbReference type="KEGG" id="kol:Kole_0796"/>
<feature type="transmembrane region" description="Helical" evidence="1">
    <location>
        <begin position="12"/>
        <end position="31"/>
    </location>
</feature>
<reference evidence="2 4" key="2">
    <citation type="journal article" date="2011" name="J. Bacteriol.">
        <title>Genome Sequence of Kosmotoga olearia Strain TBF 19.5.1, a Thermophilic Bacterium with a Wide Growth Temperature Range, Isolated from the Troll B Oil Platform in the North Sea.</title>
        <authorList>
            <person name="Swithers K.S."/>
            <person name="Dipippo J.L."/>
            <person name="Bruce D.C."/>
            <person name="Detter C."/>
            <person name="Tapia R."/>
            <person name="Han S."/>
            <person name="Goodwin L.A."/>
            <person name="Han J."/>
            <person name="Woyke T."/>
            <person name="Pitluck S."/>
            <person name="Pennacchio L."/>
            <person name="Nolan M."/>
            <person name="Mikhailova N."/>
            <person name="Land M.L."/>
            <person name="Nesbo C.L."/>
            <person name="Gogarten J.P."/>
            <person name="Noll K.M."/>
        </authorList>
    </citation>
    <scope>NUCLEOTIDE SEQUENCE [LARGE SCALE GENOMIC DNA]</scope>
    <source>
        <strain evidence="4">ATCC BAA-1733 / DSM 21960 / TBF 19.5.1</strain>
        <strain evidence="2">TBF 19.5.1</strain>
    </source>
</reference>
<sequence>MRILFKHRHWIVIQAIYLIIGILSALIFKSNGKMFGGMAIGLHFISNTQELLIPILSLMLADLAFNVEYVEGTFLRICCVGKVEQSGCGKDC</sequence>
<keyword evidence="4" id="KW-1185">Reference proteome</keyword>
<keyword evidence="1" id="KW-0472">Membrane</keyword>
<dbReference type="EMBL" id="CP001634">
    <property type="protein sequence ID" value="ACR79490.1"/>
    <property type="molecule type" value="Genomic_DNA"/>
</dbReference>
<dbReference type="EMBL" id="CP001634">
    <property type="protein sequence ID" value="ACR79507.1"/>
    <property type="molecule type" value="Genomic_DNA"/>
</dbReference>
<gene>
    <name evidence="2" type="ordered locus">Kole_0778</name>
    <name evidence="3" type="ordered locus">Kole_0796</name>
</gene>
<dbReference type="HOGENOM" id="CLU_2409427_0_0_0"/>
<keyword evidence="1" id="KW-0812">Transmembrane</keyword>
<proteinExistence type="predicted"/>
<reference evidence="2 4" key="1">
    <citation type="submission" date="2009-06" db="EMBL/GenBank/DDBJ databases">
        <title>Complete sequence of Thermotogales bacterium TBF 19.5.1.</title>
        <authorList>
            <consortium name="US DOE Joint Genome Institute"/>
            <person name="Lucas S."/>
            <person name="Copeland A."/>
            <person name="Lapidus A."/>
            <person name="Glavina del Rio T."/>
            <person name="Tice H."/>
            <person name="Bruce D."/>
            <person name="Goodwin L."/>
            <person name="Pitluck S."/>
            <person name="Chertkov O."/>
            <person name="Brettin T."/>
            <person name="Detter J.C."/>
            <person name="Han C."/>
            <person name="Schmutz J."/>
            <person name="Larimer F."/>
            <person name="Land M."/>
            <person name="Hauser L."/>
            <person name="Kyrpides N."/>
            <person name="Ovchinnikova G."/>
            <person name="Noll K."/>
        </authorList>
    </citation>
    <scope>NUCLEOTIDE SEQUENCE [LARGE SCALE GENOMIC DNA]</scope>
    <source>
        <strain evidence="4">ATCC BAA-1733 / DSM 21960 / TBF 19.5.1</strain>
        <strain evidence="2">TBF 19.5.1</strain>
    </source>
</reference>
<evidence type="ECO:0000256" key="1">
    <source>
        <dbReference type="SAM" id="Phobius"/>
    </source>
</evidence>
<dbReference type="KEGG" id="kol:Kole_0778"/>
<dbReference type="STRING" id="521045.Kole_0778"/>
<organism evidence="2 4">
    <name type="scientific">Kosmotoga olearia (strain ATCC BAA-1733 / DSM 21960 / TBF 19.5.1)</name>
    <dbReference type="NCBI Taxonomy" id="521045"/>
    <lineage>
        <taxon>Bacteria</taxon>
        <taxon>Thermotogati</taxon>
        <taxon>Thermotogota</taxon>
        <taxon>Thermotogae</taxon>
        <taxon>Kosmotogales</taxon>
        <taxon>Kosmotogaceae</taxon>
        <taxon>Kosmotoga</taxon>
    </lineage>
</organism>
<evidence type="ECO:0000313" key="2">
    <source>
        <dbReference type="EMBL" id="ACR79490.1"/>
    </source>
</evidence>
<evidence type="ECO:0000313" key="3">
    <source>
        <dbReference type="EMBL" id="ACR79507.1"/>
    </source>
</evidence>
<dbReference type="RefSeq" id="WP_015868155.1">
    <property type="nucleotide sequence ID" value="NC_012785.1"/>
</dbReference>
<protein>
    <submittedName>
        <fullName evidence="2">Uncharacterized protein</fullName>
    </submittedName>
</protein>
<evidence type="ECO:0000313" key="4">
    <source>
        <dbReference type="Proteomes" id="UP000002382"/>
    </source>
</evidence>
<dbReference type="AlphaFoldDB" id="C5CG49"/>